<dbReference type="Proteomes" id="UP001432027">
    <property type="component" value="Unassembled WGS sequence"/>
</dbReference>
<feature type="non-terminal residue" evidence="1">
    <location>
        <position position="262"/>
    </location>
</feature>
<dbReference type="AlphaFoldDB" id="A0AAV5TLW5"/>
<accession>A0AAV5TLW5</accession>
<gene>
    <name evidence="1" type="ORF">PENTCL1PPCAC_17588</name>
</gene>
<proteinExistence type="predicted"/>
<comment type="caution">
    <text evidence="1">The sequence shown here is derived from an EMBL/GenBank/DDBJ whole genome shotgun (WGS) entry which is preliminary data.</text>
</comment>
<sequence>DNSLSSSSTQHIINAIESDYMIECVNQFKNIIVGMANERSTDANTSRLETWSRITDMFNNKFGLDVTTKALKSNLSYRQSKLRRNPNKCKIYRDWLIDNSKTERQMENELGKGDFILLKLFGDDMDKPQSKRRMDDVGASATTEWYSNEHEESPFQSDSIFMEGQPKEEFDPDLYEVKSIESLPPSEITPIKRSRMDSSNSHPQPLPIPPPSFIVNRMDDESLLRIELLKAQIELTKTQQTAAEKQIQANAAMILMMDKLAN</sequence>
<name>A0AAV5TLW5_9BILA</name>
<dbReference type="EMBL" id="BTSX01000004">
    <property type="protein sequence ID" value="GMS95413.1"/>
    <property type="molecule type" value="Genomic_DNA"/>
</dbReference>
<evidence type="ECO:0000313" key="1">
    <source>
        <dbReference type="EMBL" id="GMS95413.1"/>
    </source>
</evidence>
<reference evidence="1" key="1">
    <citation type="submission" date="2023-10" db="EMBL/GenBank/DDBJ databases">
        <title>Genome assembly of Pristionchus species.</title>
        <authorList>
            <person name="Yoshida K."/>
            <person name="Sommer R.J."/>
        </authorList>
    </citation>
    <scope>NUCLEOTIDE SEQUENCE</scope>
    <source>
        <strain evidence="1">RS0144</strain>
    </source>
</reference>
<feature type="non-terminal residue" evidence="1">
    <location>
        <position position="1"/>
    </location>
</feature>
<organism evidence="1 2">
    <name type="scientific">Pristionchus entomophagus</name>
    <dbReference type="NCBI Taxonomy" id="358040"/>
    <lineage>
        <taxon>Eukaryota</taxon>
        <taxon>Metazoa</taxon>
        <taxon>Ecdysozoa</taxon>
        <taxon>Nematoda</taxon>
        <taxon>Chromadorea</taxon>
        <taxon>Rhabditida</taxon>
        <taxon>Rhabditina</taxon>
        <taxon>Diplogasteromorpha</taxon>
        <taxon>Diplogasteroidea</taxon>
        <taxon>Neodiplogasteridae</taxon>
        <taxon>Pristionchus</taxon>
    </lineage>
</organism>
<protein>
    <recommendedName>
        <fullName evidence="3">Myb/SANT-like transcription factor</fullName>
    </recommendedName>
</protein>
<evidence type="ECO:0000313" key="2">
    <source>
        <dbReference type="Proteomes" id="UP001432027"/>
    </source>
</evidence>
<keyword evidence="2" id="KW-1185">Reference proteome</keyword>
<evidence type="ECO:0008006" key="3">
    <source>
        <dbReference type="Google" id="ProtNLM"/>
    </source>
</evidence>